<accession>A0A0C9XPN5</accession>
<dbReference type="Proteomes" id="UP000054018">
    <property type="component" value="Unassembled WGS sequence"/>
</dbReference>
<name>A0A0C9XPN5_9AGAM</name>
<sequence length="77" mass="8249">MEPGSFSQAKPSMPSRGTPSTVGALSIWQKAMINPPYVGTPLWNAWLGPTPGKLCNLNADVQAVLGKWSKTDSDHLL</sequence>
<reference evidence="2 3" key="1">
    <citation type="submission" date="2014-04" db="EMBL/GenBank/DDBJ databases">
        <authorList>
            <consortium name="DOE Joint Genome Institute"/>
            <person name="Kuo A."/>
            <person name="Kohler A."/>
            <person name="Costa M.D."/>
            <person name="Nagy L.G."/>
            <person name="Floudas D."/>
            <person name="Copeland A."/>
            <person name="Barry K.W."/>
            <person name="Cichocki N."/>
            <person name="Veneault-Fourrey C."/>
            <person name="LaButti K."/>
            <person name="Lindquist E.A."/>
            <person name="Lipzen A."/>
            <person name="Lundell T."/>
            <person name="Morin E."/>
            <person name="Murat C."/>
            <person name="Sun H."/>
            <person name="Tunlid A."/>
            <person name="Henrissat B."/>
            <person name="Grigoriev I.V."/>
            <person name="Hibbett D.S."/>
            <person name="Martin F."/>
            <person name="Nordberg H.P."/>
            <person name="Cantor M.N."/>
            <person name="Hua S.X."/>
        </authorList>
    </citation>
    <scope>NUCLEOTIDE SEQUENCE [LARGE SCALE GENOMIC DNA]</scope>
    <source>
        <strain evidence="2 3">441</strain>
    </source>
</reference>
<proteinExistence type="predicted"/>
<organism evidence="2 3">
    <name type="scientific">Pisolithus microcarpus 441</name>
    <dbReference type="NCBI Taxonomy" id="765257"/>
    <lineage>
        <taxon>Eukaryota</taxon>
        <taxon>Fungi</taxon>
        <taxon>Dikarya</taxon>
        <taxon>Basidiomycota</taxon>
        <taxon>Agaricomycotina</taxon>
        <taxon>Agaricomycetes</taxon>
        <taxon>Agaricomycetidae</taxon>
        <taxon>Boletales</taxon>
        <taxon>Sclerodermatineae</taxon>
        <taxon>Pisolithaceae</taxon>
        <taxon>Pisolithus</taxon>
    </lineage>
</organism>
<feature type="region of interest" description="Disordered" evidence="1">
    <location>
        <begin position="1"/>
        <end position="21"/>
    </location>
</feature>
<evidence type="ECO:0000313" key="2">
    <source>
        <dbReference type="EMBL" id="KIK14325.1"/>
    </source>
</evidence>
<dbReference type="EMBL" id="KN833944">
    <property type="protein sequence ID" value="KIK14325.1"/>
    <property type="molecule type" value="Genomic_DNA"/>
</dbReference>
<dbReference type="AlphaFoldDB" id="A0A0C9XPN5"/>
<evidence type="ECO:0000256" key="1">
    <source>
        <dbReference type="SAM" id="MobiDB-lite"/>
    </source>
</evidence>
<gene>
    <name evidence="2" type="ORF">PISMIDRAFT_17365</name>
</gene>
<keyword evidence="3" id="KW-1185">Reference proteome</keyword>
<dbReference type="OrthoDB" id="2634546at2759"/>
<protein>
    <submittedName>
        <fullName evidence="2">Uncharacterized protein</fullName>
    </submittedName>
</protein>
<dbReference type="HOGENOM" id="CLU_2639010_0_0_1"/>
<reference evidence="3" key="2">
    <citation type="submission" date="2015-01" db="EMBL/GenBank/DDBJ databases">
        <title>Evolutionary Origins and Diversification of the Mycorrhizal Mutualists.</title>
        <authorList>
            <consortium name="DOE Joint Genome Institute"/>
            <consortium name="Mycorrhizal Genomics Consortium"/>
            <person name="Kohler A."/>
            <person name="Kuo A."/>
            <person name="Nagy L.G."/>
            <person name="Floudas D."/>
            <person name="Copeland A."/>
            <person name="Barry K.W."/>
            <person name="Cichocki N."/>
            <person name="Veneault-Fourrey C."/>
            <person name="LaButti K."/>
            <person name="Lindquist E.A."/>
            <person name="Lipzen A."/>
            <person name="Lundell T."/>
            <person name="Morin E."/>
            <person name="Murat C."/>
            <person name="Riley R."/>
            <person name="Ohm R."/>
            <person name="Sun H."/>
            <person name="Tunlid A."/>
            <person name="Henrissat B."/>
            <person name="Grigoriev I.V."/>
            <person name="Hibbett D.S."/>
            <person name="Martin F."/>
        </authorList>
    </citation>
    <scope>NUCLEOTIDE SEQUENCE [LARGE SCALE GENOMIC DNA]</scope>
    <source>
        <strain evidence="3">441</strain>
    </source>
</reference>
<evidence type="ECO:0000313" key="3">
    <source>
        <dbReference type="Proteomes" id="UP000054018"/>
    </source>
</evidence>